<protein>
    <submittedName>
        <fullName evidence="3">Uncharacterized protein</fullName>
    </submittedName>
</protein>
<dbReference type="PRINTS" id="PR00120">
    <property type="entry name" value="HATPASE"/>
</dbReference>
<dbReference type="PANTHER" id="PTHR24093:SF506">
    <property type="entry name" value="CATION-TRANSPORTING ATPASE PMA1"/>
    <property type="match status" value="1"/>
</dbReference>
<dbReference type="WBParaSite" id="PEQ_0000313901-mRNA-1">
    <property type="protein sequence ID" value="PEQ_0000313901-mRNA-1"/>
    <property type="gene ID" value="PEQ_0000313901"/>
</dbReference>
<dbReference type="GO" id="GO:0005524">
    <property type="term" value="F:ATP binding"/>
    <property type="evidence" value="ECO:0007669"/>
    <property type="project" value="InterPro"/>
</dbReference>
<proteinExistence type="predicted"/>
<dbReference type="GO" id="GO:0005388">
    <property type="term" value="F:P-type calcium transporter activity"/>
    <property type="evidence" value="ECO:0007669"/>
    <property type="project" value="TreeGrafter"/>
</dbReference>
<name>A0A914R9J0_PAREQ</name>
<dbReference type="NCBIfam" id="TIGR01494">
    <property type="entry name" value="ATPase_P-type"/>
    <property type="match status" value="1"/>
</dbReference>
<dbReference type="Gene3D" id="3.40.50.1000">
    <property type="entry name" value="HAD superfamily/HAD-like"/>
    <property type="match status" value="1"/>
</dbReference>
<dbReference type="Pfam" id="PF00702">
    <property type="entry name" value="Hydrolase"/>
    <property type="match status" value="1"/>
</dbReference>
<dbReference type="InterPro" id="IPR036412">
    <property type="entry name" value="HAD-like_sf"/>
</dbReference>
<dbReference type="GO" id="GO:0005886">
    <property type="term" value="C:plasma membrane"/>
    <property type="evidence" value="ECO:0007669"/>
    <property type="project" value="TreeGrafter"/>
</dbReference>
<dbReference type="Proteomes" id="UP000887564">
    <property type="component" value="Unplaced"/>
</dbReference>
<reference evidence="3" key="1">
    <citation type="submission" date="2022-11" db="UniProtKB">
        <authorList>
            <consortium name="WormBaseParasite"/>
        </authorList>
    </citation>
    <scope>IDENTIFICATION</scope>
</reference>
<dbReference type="InterPro" id="IPR023214">
    <property type="entry name" value="HAD_sf"/>
</dbReference>
<sequence>MVGIVDPPRPGVAESIEIVQSAGVHVKMVTGDSLETACSIGSRLQLYHDGGSCLSGPQIDQMSDMELEQVIKEVTIFYRSSPKHKLRIVKALQNLGEVVAMTGDGVNDAVALKKADIGIAMGASGTDVCKVCAAVFSFTFSPFLMRS</sequence>
<dbReference type="AlphaFoldDB" id="A0A914R9J0"/>
<evidence type="ECO:0000256" key="1">
    <source>
        <dbReference type="ARBA" id="ARBA00022842"/>
    </source>
</evidence>
<keyword evidence="2" id="KW-1185">Reference proteome</keyword>
<dbReference type="PANTHER" id="PTHR24093">
    <property type="entry name" value="CATION TRANSPORTING ATPASE"/>
    <property type="match status" value="1"/>
</dbReference>
<dbReference type="SUPFAM" id="SSF56784">
    <property type="entry name" value="HAD-like"/>
    <property type="match status" value="1"/>
</dbReference>
<keyword evidence="1" id="KW-0460">Magnesium</keyword>
<dbReference type="InterPro" id="IPR001757">
    <property type="entry name" value="P_typ_ATPase"/>
</dbReference>
<dbReference type="PRINTS" id="PR00119">
    <property type="entry name" value="CATATPASE"/>
</dbReference>
<evidence type="ECO:0000313" key="2">
    <source>
        <dbReference type="Proteomes" id="UP000887564"/>
    </source>
</evidence>
<accession>A0A914R9J0</accession>
<evidence type="ECO:0000313" key="3">
    <source>
        <dbReference type="WBParaSite" id="PEQ_0000313901-mRNA-1"/>
    </source>
</evidence>
<organism evidence="2 3">
    <name type="scientific">Parascaris equorum</name>
    <name type="common">Equine roundworm</name>
    <dbReference type="NCBI Taxonomy" id="6256"/>
    <lineage>
        <taxon>Eukaryota</taxon>
        <taxon>Metazoa</taxon>
        <taxon>Ecdysozoa</taxon>
        <taxon>Nematoda</taxon>
        <taxon>Chromadorea</taxon>
        <taxon>Rhabditida</taxon>
        <taxon>Spirurina</taxon>
        <taxon>Ascaridomorpha</taxon>
        <taxon>Ascaridoidea</taxon>
        <taxon>Ascarididae</taxon>
        <taxon>Parascaris</taxon>
    </lineage>
</organism>
<dbReference type="GO" id="GO:0016887">
    <property type="term" value="F:ATP hydrolysis activity"/>
    <property type="evidence" value="ECO:0007669"/>
    <property type="project" value="InterPro"/>
</dbReference>